<proteinExistence type="inferred from homology"/>
<dbReference type="Gene3D" id="3.90.640.10">
    <property type="entry name" value="Actin, Chain A, domain 4"/>
    <property type="match status" value="1"/>
</dbReference>
<dbReference type="Gene3D" id="3.30.30.30">
    <property type="match status" value="1"/>
</dbReference>
<protein>
    <submittedName>
        <fullName evidence="5">Heat shock 70 kDa protein 7</fullName>
    </submittedName>
</protein>
<dbReference type="Gene3D" id="3.30.420.40">
    <property type="match status" value="2"/>
</dbReference>
<keyword evidence="5" id="KW-0346">Stress response</keyword>
<evidence type="ECO:0000313" key="5">
    <source>
        <dbReference type="RefSeq" id="XP_017779119.1"/>
    </source>
</evidence>
<dbReference type="GeneID" id="108564556"/>
<accession>A0ABM1MX19</accession>
<dbReference type="InterPro" id="IPR013126">
    <property type="entry name" value="Hsp_70_fam"/>
</dbReference>
<evidence type="ECO:0000256" key="3">
    <source>
        <dbReference type="ARBA" id="ARBA00022840"/>
    </source>
</evidence>
<gene>
    <name evidence="5" type="primary">LOC108564556</name>
</gene>
<keyword evidence="4" id="KW-1185">Reference proteome</keyword>
<keyword evidence="2" id="KW-0547">Nucleotide-binding</keyword>
<dbReference type="RefSeq" id="XP_017779119.1">
    <property type="nucleotide sequence ID" value="XM_017923630.1"/>
</dbReference>
<sequence>MTAPVFGIDAGIFSTKTAILRTLDNAQSDVHYTNLKIPAYVSFKDDQIFVGQKAKTCSNQNIRSSVWGNGKVLGKCERSLPKDHNIDCLEIDEDGIIKYNIANRLIQPEEICARILRNAKEETEKYAKSKLEAAAIAVPNSFDHSQREAVMESAKIAGIKVLRLINESTAAALAILHRRRYPISRNIMIYHLGSSSFDLAVYEVGELTVEMKYSISDTNLGGHRITEAIMSWLLSYLKENYTLSVDGLTQKELRTQSVYVEEAVGQLLHSSESFIFVPKLNDHIMLGADVFYKICSKMLQKTFKYIDDCLYQKNMKPGDFEELVLIGSPSKILYINKTLSQNFKITAASYTEGLAAEGAAILGLDKYKVIERLGTSLSYCNPVTTSKLLQLLSESTKFPVSTEIKYNQTEIEIYRGKQFVDSYSIEKPKNLARLQFSFDENCALTLTAQDVDSNKALTVTKHKSFANSDIKLADDNSSSLELLHNELVMLINKYTRAMEQMNVDMKYKEIFWNMCDAEWITNPALCKDANLISRKRNAIEMFYSFVAKPSPDNNQIYMNLTQSK</sequence>
<organism evidence="4 5">
    <name type="scientific">Nicrophorus vespilloides</name>
    <name type="common">Boreal carrion beetle</name>
    <dbReference type="NCBI Taxonomy" id="110193"/>
    <lineage>
        <taxon>Eukaryota</taxon>
        <taxon>Metazoa</taxon>
        <taxon>Ecdysozoa</taxon>
        <taxon>Arthropoda</taxon>
        <taxon>Hexapoda</taxon>
        <taxon>Insecta</taxon>
        <taxon>Pterygota</taxon>
        <taxon>Neoptera</taxon>
        <taxon>Endopterygota</taxon>
        <taxon>Coleoptera</taxon>
        <taxon>Polyphaga</taxon>
        <taxon>Staphyliniformia</taxon>
        <taxon>Silphidae</taxon>
        <taxon>Nicrophorinae</taxon>
        <taxon>Nicrophorus</taxon>
    </lineage>
</organism>
<dbReference type="SUPFAM" id="SSF53067">
    <property type="entry name" value="Actin-like ATPase domain"/>
    <property type="match status" value="2"/>
</dbReference>
<evidence type="ECO:0000256" key="1">
    <source>
        <dbReference type="ARBA" id="ARBA00007381"/>
    </source>
</evidence>
<dbReference type="Proteomes" id="UP000695000">
    <property type="component" value="Unplaced"/>
</dbReference>
<name>A0ABM1MX19_NICVS</name>
<reference evidence="5" key="1">
    <citation type="submission" date="2025-08" db="UniProtKB">
        <authorList>
            <consortium name="RefSeq"/>
        </authorList>
    </citation>
    <scope>IDENTIFICATION</scope>
    <source>
        <tissue evidence="5">Whole Larva</tissue>
    </source>
</reference>
<dbReference type="InterPro" id="IPR043129">
    <property type="entry name" value="ATPase_NBD"/>
</dbReference>
<evidence type="ECO:0000313" key="4">
    <source>
        <dbReference type="Proteomes" id="UP000695000"/>
    </source>
</evidence>
<evidence type="ECO:0000256" key="2">
    <source>
        <dbReference type="ARBA" id="ARBA00022741"/>
    </source>
</evidence>
<keyword evidence="3" id="KW-0067">ATP-binding</keyword>
<dbReference type="PRINTS" id="PR00301">
    <property type="entry name" value="HEATSHOCK70"/>
</dbReference>
<dbReference type="PANTHER" id="PTHR45639:SF34">
    <property type="entry name" value="CHAPERONE PROTEIN DNAK"/>
    <property type="match status" value="1"/>
</dbReference>
<dbReference type="Pfam" id="PF00012">
    <property type="entry name" value="HSP70"/>
    <property type="match status" value="1"/>
</dbReference>
<comment type="similarity">
    <text evidence="1">Belongs to the heat shock protein 70 family.</text>
</comment>
<dbReference type="PANTHER" id="PTHR45639">
    <property type="entry name" value="HSC70CB, ISOFORM G-RELATED"/>
    <property type="match status" value="1"/>
</dbReference>